<keyword evidence="4 8" id="KW-0812">Transmembrane</keyword>
<dbReference type="GO" id="GO:0016020">
    <property type="term" value="C:membrane"/>
    <property type="evidence" value="ECO:0007669"/>
    <property type="project" value="UniProtKB-SubCell"/>
</dbReference>
<keyword evidence="3" id="KW-0808">Transferase</keyword>
<name>F2U0N1_SALR5</name>
<feature type="compositionally biased region" description="Pro residues" evidence="7">
    <location>
        <begin position="1007"/>
        <end position="1023"/>
    </location>
</feature>
<feature type="transmembrane region" description="Helical" evidence="8">
    <location>
        <begin position="426"/>
        <end position="444"/>
    </location>
</feature>
<dbReference type="STRING" id="946362.F2U0N1"/>
<feature type="transmembrane region" description="Helical" evidence="8">
    <location>
        <begin position="875"/>
        <end position="893"/>
    </location>
</feature>
<feature type="transmembrane region" description="Helical" evidence="8">
    <location>
        <begin position="160"/>
        <end position="181"/>
    </location>
</feature>
<dbReference type="SMART" id="SM00454">
    <property type="entry name" value="SAM"/>
    <property type="match status" value="2"/>
</dbReference>
<feature type="transmembrane region" description="Helical" evidence="8">
    <location>
        <begin position="372"/>
        <end position="393"/>
    </location>
</feature>
<evidence type="ECO:0000313" key="11">
    <source>
        <dbReference type="Proteomes" id="UP000007799"/>
    </source>
</evidence>
<dbReference type="InterPro" id="IPR001660">
    <property type="entry name" value="SAM"/>
</dbReference>
<feature type="transmembrane region" description="Helical" evidence="8">
    <location>
        <begin position="966"/>
        <end position="988"/>
    </location>
</feature>
<gene>
    <name evidence="10" type="ORF">PTSG_01542</name>
</gene>
<keyword evidence="3" id="KW-0328">Glycosyltransferase</keyword>
<feature type="transmembrane region" description="Helical" evidence="8">
    <location>
        <begin position="187"/>
        <end position="206"/>
    </location>
</feature>
<feature type="region of interest" description="Disordered" evidence="7">
    <location>
        <begin position="1001"/>
        <end position="1026"/>
    </location>
</feature>
<dbReference type="Proteomes" id="UP000007799">
    <property type="component" value="Unassembled WGS sequence"/>
</dbReference>
<dbReference type="eggNOG" id="KOG2571">
    <property type="taxonomic scope" value="Eukaryota"/>
</dbReference>
<dbReference type="SUPFAM" id="SSF47769">
    <property type="entry name" value="SAM/Pointed domain"/>
    <property type="match status" value="1"/>
</dbReference>
<reference evidence="10" key="1">
    <citation type="submission" date="2009-08" db="EMBL/GenBank/DDBJ databases">
        <title>Annotation of Salpingoeca rosetta.</title>
        <authorList>
            <consortium name="The Broad Institute Genome Sequencing Platform"/>
            <person name="Russ C."/>
            <person name="Cuomo C."/>
            <person name="Burger G."/>
            <person name="Gray M.W."/>
            <person name="Holland P.W.H."/>
            <person name="King N."/>
            <person name="Lang F.B.F."/>
            <person name="Roger A.J."/>
            <person name="Ruiz-Trillo I."/>
            <person name="Young S.K."/>
            <person name="Zeng Q."/>
            <person name="Gargeya S."/>
            <person name="Alvarado L."/>
            <person name="Berlin A."/>
            <person name="Chapman S.B."/>
            <person name="Chen Z."/>
            <person name="Freedman E."/>
            <person name="Gellesch M."/>
            <person name="Goldberg J."/>
            <person name="Griggs A."/>
            <person name="Gujja S."/>
            <person name="Heilman E."/>
            <person name="Heiman D."/>
            <person name="Howarth C."/>
            <person name="Mehta T."/>
            <person name="Neiman D."/>
            <person name="Pearson M."/>
            <person name="Roberts A."/>
            <person name="Saif S."/>
            <person name="Shea T."/>
            <person name="Shenoy N."/>
            <person name="Sisk P."/>
            <person name="Stolte C."/>
            <person name="Sykes S."/>
            <person name="White J."/>
            <person name="Yandava C."/>
            <person name="Haas B."/>
            <person name="Nusbaum C."/>
            <person name="Birren B."/>
        </authorList>
    </citation>
    <scope>NUCLEOTIDE SEQUENCE [LARGE SCALE GENOMIC DNA]</scope>
    <source>
        <strain evidence="10">ATCC 50818</strain>
    </source>
</reference>
<dbReference type="PANTHER" id="PTHR22914">
    <property type="entry name" value="CHITIN SYNTHASE"/>
    <property type="match status" value="1"/>
</dbReference>
<dbReference type="InParanoid" id="F2U0N1"/>
<dbReference type="Pfam" id="PF03142">
    <property type="entry name" value="Chitin_synth_2"/>
    <property type="match status" value="1"/>
</dbReference>
<feature type="transmembrane region" description="Helical" evidence="8">
    <location>
        <begin position="120"/>
        <end position="139"/>
    </location>
</feature>
<feature type="transmembrane region" description="Helical" evidence="8">
    <location>
        <begin position="451"/>
        <end position="474"/>
    </location>
</feature>
<dbReference type="OMA" id="SHIFMDG"/>
<dbReference type="PANTHER" id="PTHR22914:SF41">
    <property type="entry name" value="CHITIN SYNTHASE 7"/>
    <property type="match status" value="1"/>
</dbReference>
<dbReference type="Gene3D" id="1.10.150.50">
    <property type="entry name" value="Transcription Factor, Ets-1"/>
    <property type="match status" value="2"/>
</dbReference>
<feature type="transmembrane region" description="Helical" evidence="8">
    <location>
        <begin position="1123"/>
        <end position="1143"/>
    </location>
</feature>
<feature type="transmembrane region" description="Helical" evidence="8">
    <location>
        <begin position="905"/>
        <end position="927"/>
    </location>
</feature>
<evidence type="ECO:0000256" key="8">
    <source>
        <dbReference type="SAM" id="Phobius"/>
    </source>
</evidence>
<evidence type="ECO:0000313" key="10">
    <source>
        <dbReference type="EMBL" id="EGD80959.1"/>
    </source>
</evidence>
<dbReference type="EC" id="2.4.1.16" evidence="2"/>
<dbReference type="EMBL" id="GL832958">
    <property type="protein sequence ID" value="EGD80959.1"/>
    <property type="molecule type" value="Genomic_DNA"/>
</dbReference>
<dbReference type="RefSeq" id="XP_004997520.1">
    <property type="nucleotide sequence ID" value="XM_004997463.1"/>
</dbReference>
<dbReference type="InterPro" id="IPR013761">
    <property type="entry name" value="SAM/pointed_sf"/>
</dbReference>
<dbReference type="GO" id="GO:0006031">
    <property type="term" value="P:chitin biosynthetic process"/>
    <property type="evidence" value="ECO:0007669"/>
    <property type="project" value="TreeGrafter"/>
</dbReference>
<feature type="transmembrane region" description="Helical" evidence="8">
    <location>
        <begin position="939"/>
        <end position="960"/>
    </location>
</feature>
<feature type="transmembrane region" description="Helical" evidence="8">
    <location>
        <begin position="1608"/>
        <end position="1629"/>
    </location>
</feature>
<feature type="region of interest" description="Disordered" evidence="7">
    <location>
        <begin position="1063"/>
        <end position="1087"/>
    </location>
</feature>
<comment type="subcellular location">
    <subcellularLocation>
        <location evidence="1">Membrane</location>
        <topology evidence="1">Multi-pass membrane protein</topology>
    </subcellularLocation>
</comment>
<dbReference type="SUPFAM" id="SSF53448">
    <property type="entry name" value="Nucleotide-diphospho-sugar transferases"/>
    <property type="match status" value="1"/>
</dbReference>
<keyword evidence="5 8" id="KW-1133">Transmembrane helix</keyword>
<feature type="transmembrane region" description="Helical" evidence="8">
    <location>
        <begin position="57"/>
        <end position="77"/>
    </location>
</feature>
<evidence type="ECO:0000256" key="4">
    <source>
        <dbReference type="ARBA" id="ARBA00022692"/>
    </source>
</evidence>
<evidence type="ECO:0000256" key="6">
    <source>
        <dbReference type="ARBA" id="ARBA00023136"/>
    </source>
</evidence>
<evidence type="ECO:0000256" key="3">
    <source>
        <dbReference type="ARBA" id="ARBA00022676"/>
    </source>
</evidence>
<proteinExistence type="predicted"/>
<feature type="transmembrane region" description="Helical" evidence="8">
    <location>
        <begin position="292"/>
        <end position="314"/>
    </location>
</feature>
<keyword evidence="6 8" id="KW-0472">Membrane</keyword>
<keyword evidence="11" id="KW-1185">Reference proteome</keyword>
<dbReference type="KEGG" id="sre:PTSG_01542"/>
<feature type="region of interest" description="Disordered" evidence="7">
    <location>
        <begin position="1"/>
        <end position="29"/>
    </location>
</feature>
<sequence>MPAAMGPDGLSHYRDDDEDDTIQLQPDAPDWSRVEELKNKLGYREIQSTSCCKPSNLLLGVLQVLLLLCIFAAAVWAKLSFLSLEHIIYKAHNKGTHPDDDDDDGFPSGDENEIKQRGRLAYAAVCLAIVVPYAWSLVWKVWRTPLFNDPQHMWPRGVQLAFIVLTALFESAGIAIFTLLVCPYVPSLLALGMMCLVFCLPRGHVLKGLLRCFRRRPARYQPLIYVHGDPERINTYAADIDGDDDDLRRGSHEMGRLMSLLGCMVQWVGIASIPILAVILNGHGHKLFIDETLTVAICGPVSIVLLAVAWWPVLHAKIGLPSIKHERTQRSAVTQMQSENTNAGAANININNNDEEDRQFGPMHRIKPSSTLRGSVLSLLLRCIFSAIAIYIITIKAYGDLEDDCPAHTTCDFWHNIKNISDNSDVLYALLGLLLCSFVAYHGARYSMMMGLQLAGFGIPLSLAPIGTGVLVVLHSLHGFEEHTHMHVHAKGDWWHFALFVVLASISMWLSNWSYIFARRIPRLGLDETLFYQNAYSAVFVDHFALISRRSSSRDEAEDDGDAKFVLSTEEVLKESSIYVCTTMYNESETEMEQLLRSVINSGLHLSGSCNFESHIFMDGGMQADNEPGNKALQLLRVLHRTIKSILGKKFFENAKAERHARVGRRISTPFGMRVELKLTEKFTIHIHLKDPRRVRKGKRWSQVMYMVYLTRYVLDFKKNGRSDNAYVLATDADINFTAHDVIALLMMMARDRGVGAVCGRTYPLGNGPLVWYQHFDYAVGHWFQKAAEHVLGTVLCCPGCFSLFRIDALREVVLEYSSHVDQAFDFLTKDMGEDRWLCTLLVTRGWRLEYCAAAKDRTYCPDSLEDFFKQRRRWIVSTVANMVQILGLGRVAVRRNPSVSYAYIAYTGLMLVSTVVSPATVLLVMIGGFNYVLGWDLVVVESILFATTFFYLLVCLFGSQQSQFLLAKILTGVFAIIMCLVFVGLLAQIADDIASATHYNGTSHAPPSPPGPPSPGPGPGPPTMLDTIARPIAPVNHTDSFNGSDVVSLIIHMVNTSAETLLGGGDSSNRGNNDGHHHHHHIGVGSGKGNLSMSSVYLLTMVGMFLLAGLMHLGEFTDLVHGVWYLLCLPTGYLFLLIYACCNLNDRSWGTRTSDPDGAGPGGSGGQRPTSWWKLLLFGCGLQPKESIIHFIGRVLCCRSYHQVQDVDVEEEKMALAKSDYVPLTWQLIPDISSTSATEYHVKCLPVSEAISLLRQPTKDREALESCLREAVLACPTLIDMARERSAAWLSSWNSELLRLESSFVDTILQQPDAARAMAEDFQLTMDKVTNDFRELQLTDLERARSHAAGLAAQQKLKTVKTVEEWVAELGFQDDEHLIDRLHENGYENTILLSYLEDRDLRTMGIHQLPSGAVLMTRMKAAAKAAARDRPPYQMADGLDQWLEALGLGEYWPHFEFFKYRPGDVQNYELMKPLDERRLKEMGIVKLAHVRRLTDALQVLKKRLRDTDDYKQAVKKTAEDSANVWADNDVGELADTELAFWTGVIEHILSPSNTGLINEDSLKEKLDSLKNRSVLAMVIINTMWLLFMLVLNSAVAKHLKILGTNPLGVLFILTYGALFALQFLTMLVHRFDTFVQYVATISVNNYIDSQRRGSKYTPAPREMTAMSSAASLP</sequence>
<evidence type="ECO:0000256" key="2">
    <source>
        <dbReference type="ARBA" id="ARBA00012543"/>
    </source>
</evidence>
<protein>
    <recommendedName>
        <fullName evidence="2">chitin synthase</fullName>
        <ecNumber evidence="2">2.4.1.16</ecNumber>
    </recommendedName>
</protein>
<accession>F2U0N1</accession>
<feature type="domain" description="SAM" evidence="9">
    <location>
        <begin position="1435"/>
        <end position="1504"/>
    </location>
</feature>
<feature type="transmembrane region" description="Helical" evidence="8">
    <location>
        <begin position="1097"/>
        <end position="1117"/>
    </location>
</feature>
<feature type="domain" description="SAM" evidence="9">
    <location>
        <begin position="1359"/>
        <end position="1426"/>
    </location>
</feature>
<evidence type="ECO:0000256" key="5">
    <source>
        <dbReference type="ARBA" id="ARBA00022989"/>
    </source>
</evidence>
<dbReference type="PROSITE" id="PS50105">
    <property type="entry name" value="SAM_DOMAIN"/>
    <property type="match status" value="2"/>
</dbReference>
<evidence type="ECO:0000256" key="1">
    <source>
        <dbReference type="ARBA" id="ARBA00004141"/>
    </source>
</evidence>
<dbReference type="InterPro" id="IPR004835">
    <property type="entry name" value="Chitin_synth"/>
</dbReference>
<feature type="transmembrane region" description="Helical" evidence="8">
    <location>
        <begin position="1575"/>
        <end position="1596"/>
    </location>
</feature>
<dbReference type="InterPro" id="IPR029044">
    <property type="entry name" value="Nucleotide-diphossugar_trans"/>
</dbReference>
<dbReference type="GeneID" id="16078117"/>
<evidence type="ECO:0000256" key="7">
    <source>
        <dbReference type="SAM" id="MobiDB-lite"/>
    </source>
</evidence>
<feature type="transmembrane region" description="Helical" evidence="8">
    <location>
        <begin position="494"/>
        <end position="516"/>
    </location>
</feature>
<feature type="transmembrane region" description="Helical" evidence="8">
    <location>
        <begin position="257"/>
        <end position="280"/>
    </location>
</feature>
<organism evidence="11">
    <name type="scientific">Salpingoeca rosetta (strain ATCC 50818 / BSB-021)</name>
    <dbReference type="NCBI Taxonomy" id="946362"/>
    <lineage>
        <taxon>Eukaryota</taxon>
        <taxon>Choanoflagellata</taxon>
        <taxon>Craspedida</taxon>
        <taxon>Salpingoecidae</taxon>
        <taxon>Salpingoeca</taxon>
    </lineage>
</organism>
<dbReference type="GO" id="GO:0004100">
    <property type="term" value="F:chitin synthase activity"/>
    <property type="evidence" value="ECO:0007669"/>
    <property type="project" value="UniProtKB-EC"/>
</dbReference>
<evidence type="ECO:0000259" key="9">
    <source>
        <dbReference type="PROSITE" id="PS50105"/>
    </source>
</evidence>
<feature type="region of interest" description="Disordered" evidence="7">
    <location>
        <begin position="1652"/>
        <end position="1674"/>
    </location>
</feature>
<dbReference type="GO" id="GO:0071944">
    <property type="term" value="C:cell periphery"/>
    <property type="evidence" value="ECO:0007669"/>
    <property type="project" value="TreeGrafter"/>
</dbReference>
<dbReference type="OrthoDB" id="370884at2759"/>